<evidence type="ECO:0000313" key="9">
    <source>
        <dbReference type="EMBL" id="GAA2775830.1"/>
    </source>
</evidence>
<evidence type="ECO:0000256" key="6">
    <source>
        <dbReference type="SAM" id="MobiDB-lite"/>
    </source>
</evidence>
<comment type="subcellular location">
    <subcellularLocation>
        <location evidence="1">Cell membrane</location>
        <topology evidence="1">Multi-pass membrane protein</topology>
    </subcellularLocation>
</comment>
<dbReference type="RefSeq" id="WP_345058415.1">
    <property type="nucleotide sequence ID" value="NZ_BAAAVM010000121.1"/>
</dbReference>
<feature type="transmembrane region" description="Helical" evidence="7">
    <location>
        <begin position="371"/>
        <end position="392"/>
    </location>
</feature>
<dbReference type="PANTHER" id="PTHR43124">
    <property type="entry name" value="PURINE EFFLUX PUMP PBUE"/>
    <property type="match status" value="1"/>
</dbReference>
<evidence type="ECO:0000256" key="3">
    <source>
        <dbReference type="ARBA" id="ARBA00022692"/>
    </source>
</evidence>
<feature type="transmembrane region" description="Helical" evidence="7">
    <location>
        <begin position="279"/>
        <end position="298"/>
    </location>
</feature>
<feature type="transmembrane region" description="Helical" evidence="7">
    <location>
        <begin position="310"/>
        <end position="327"/>
    </location>
</feature>
<feature type="transmembrane region" description="Helical" evidence="7">
    <location>
        <begin position="144"/>
        <end position="163"/>
    </location>
</feature>
<dbReference type="Pfam" id="PF07690">
    <property type="entry name" value="MFS_1"/>
    <property type="match status" value="1"/>
</dbReference>
<dbReference type="Gene3D" id="1.20.1250.20">
    <property type="entry name" value="MFS general substrate transporter like domains"/>
    <property type="match status" value="1"/>
</dbReference>
<dbReference type="EMBL" id="BAAAVM010000121">
    <property type="protein sequence ID" value="GAA2775830.1"/>
    <property type="molecule type" value="Genomic_DNA"/>
</dbReference>
<keyword evidence="10" id="KW-1185">Reference proteome</keyword>
<evidence type="ECO:0000259" key="8">
    <source>
        <dbReference type="PROSITE" id="PS50850"/>
    </source>
</evidence>
<feature type="transmembrane region" description="Helical" evidence="7">
    <location>
        <begin position="398"/>
        <end position="416"/>
    </location>
</feature>
<dbReference type="InterPro" id="IPR020846">
    <property type="entry name" value="MFS_dom"/>
</dbReference>
<protein>
    <submittedName>
        <fullName evidence="9">MFS transporter</fullName>
    </submittedName>
</protein>
<evidence type="ECO:0000256" key="4">
    <source>
        <dbReference type="ARBA" id="ARBA00022989"/>
    </source>
</evidence>
<dbReference type="SUPFAM" id="SSF103473">
    <property type="entry name" value="MFS general substrate transporter"/>
    <property type="match status" value="1"/>
</dbReference>
<evidence type="ECO:0000256" key="2">
    <source>
        <dbReference type="ARBA" id="ARBA00022475"/>
    </source>
</evidence>
<proteinExistence type="predicted"/>
<dbReference type="InterPro" id="IPR036259">
    <property type="entry name" value="MFS_trans_sf"/>
</dbReference>
<feature type="transmembrane region" description="Helical" evidence="7">
    <location>
        <begin position="21"/>
        <end position="42"/>
    </location>
</feature>
<feature type="transmembrane region" description="Helical" evidence="7">
    <location>
        <begin position="169"/>
        <end position="188"/>
    </location>
</feature>
<feature type="transmembrane region" description="Helical" evidence="7">
    <location>
        <begin position="48"/>
        <end position="74"/>
    </location>
</feature>
<feature type="transmembrane region" description="Helical" evidence="7">
    <location>
        <begin position="111"/>
        <end position="132"/>
    </location>
</feature>
<evidence type="ECO:0000313" key="10">
    <source>
        <dbReference type="Proteomes" id="UP001500893"/>
    </source>
</evidence>
<reference evidence="10" key="1">
    <citation type="journal article" date="2019" name="Int. J. Syst. Evol. Microbiol.">
        <title>The Global Catalogue of Microorganisms (GCM) 10K type strain sequencing project: providing services to taxonomists for standard genome sequencing and annotation.</title>
        <authorList>
            <consortium name="The Broad Institute Genomics Platform"/>
            <consortium name="The Broad Institute Genome Sequencing Center for Infectious Disease"/>
            <person name="Wu L."/>
            <person name="Ma J."/>
        </authorList>
    </citation>
    <scope>NUCLEOTIDE SEQUENCE [LARGE SCALE GENOMIC DNA]</scope>
    <source>
        <strain evidence="10">JCM 11574</strain>
    </source>
</reference>
<organism evidence="9 10">
    <name type="scientific">Streptomyces rameus</name>
    <dbReference type="NCBI Taxonomy" id="68261"/>
    <lineage>
        <taxon>Bacteria</taxon>
        <taxon>Bacillati</taxon>
        <taxon>Actinomycetota</taxon>
        <taxon>Actinomycetes</taxon>
        <taxon>Kitasatosporales</taxon>
        <taxon>Streptomycetaceae</taxon>
        <taxon>Streptomyces</taxon>
    </lineage>
</organism>
<comment type="caution">
    <text evidence="9">The sequence shown here is derived from an EMBL/GenBank/DDBJ whole genome shotgun (WGS) entry which is preliminary data.</text>
</comment>
<name>A0ABN3V2D7_9ACTN</name>
<feature type="transmembrane region" description="Helical" evidence="7">
    <location>
        <begin position="333"/>
        <end position="350"/>
    </location>
</feature>
<dbReference type="PANTHER" id="PTHR43124:SF10">
    <property type="entry name" value="PURINE EFFLUX PUMP PBUE"/>
    <property type="match status" value="1"/>
</dbReference>
<accession>A0ABN3V2D7</accession>
<feature type="transmembrane region" description="Helical" evidence="7">
    <location>
        <begin position="86"/>
        <end position="105"/>
    </location>
</feature>
<sequence>MRSPRGESAEETVPGLSAGPVALAWLTQFLVGTDLFVVAPLLPHIAASFAVSAAGTGLLVTAFSVAYVVGSPVAGRLCDRRDRATVLVAALVLFSAANIGTALAPGFGMLLVARAVAGLAAAATGPTVYALVSSRARPQARAQVLAVVGSGLLTALWVGAPAGSLLGRYVGWQAAFVILTAGTFLLAFPHAFVWRAHPVPATASPTEPRDGSGPQGPPGLALQGAPALEGAPGGPRRAGRSAAGAAASAVAVTALWAFSVYSLYTFLAVALHTEGQATAVTWLLVVYGVGAVVGGQVGGRFADRVDPVRITRSALALTAVLEAVVAMVFPTTWALACALALFAPAAYAFFPAQQRHLLDTFPRRATTMLSWNNSALFVGLSLAGAAGGQIVHDLGYPVLLYIGAAVALPACLVARCRPARTRGKDERPEQARRPH</sequence>
<keyword evidence="4 7" id="KW-1133">Transmembrane helix</keyword>
<gene>
    <name evidence="9" type="ORF">GCM10010521_63010</name>
</gene>
<evidence type="ECO:0000256" key="1">
    <source>
        <dbReference type="ARBA" id="ARBA00004651"/>
    </source>
</evidence>
<dbReference type="PROSITE" id="PS50850">
    <property type="entry name" value="MFS"/>
    <property type="match status" value="1"/>
</dbReference>
<feature type="region of interest" description="Disordered" evidence="6">
    <location>
        <begin position="202"/>
        <end position="236"/>
    </location>
</feature>
<evidence type="ECO:0000256" key="5">
    <source>
        <dbReference type="ARBA" id="ARBA00023136"/>
    </source>
</evidence>
<keyword evidence="2" id="KW-1003">Cell membrane</keyword>
<feature type="transmembrane region" description="Helical" evidence="7">
    <location>
        <begin position="245"/>
        <end position="267"/>
    </location>
</feature>
<evidence type="ECO:0000256" key="7">
    <source>
        <dbReference type="SAM" id="Phobius"/>
    </source>
</evidence>
<keyword evidence="3 7" id="KW-0812">Transmembrane</keyword>
<dbReference type="InterPro" id="IPR011701">
    <property type="entry name" value="MFS"/>
</dbReference>
<dbReference type="Proteomes" id="UP001500893">
    <property type="component" value="Unassembled WGS sequence"/>
</dbReference>
<feature type="compositionally biased region" description="Low complexity" evidence="6">
    <location>
        <begin position="218"/>
        <end position="230"/>
    </location>
</feature>
<dbReference type="InterPro" id="IPR050189">
    <property type="entry name" value="MFS_Efflux_Transporters"/>
</dbReference>
<feature type="domain" description="Major facilitator superfamily (MFS) profile" evidence="8">
    <location>
        <begin position="20"/>
        <end position="422"/>
    </location>
</feature>
<keyword evidence="5 7" id="KW-0472">Membrane</keyword>